<organism evidence="11 12">
    <name type="scientific">Mesorhizobium helmanticense</name>
    <dbReference type="NCBI Taxonomy" id="1776423"/>
    <lineage>
        <taxon>Bacteria</taxon>
        <taxon>Pseudomonadati</taxon>
        <taxon>Pseudomonadota</taxon>
        <taxon>Alphaproteobacteria</taxon>
        <taxon>Hyphomicrobiales</taxon>
        <taxon>Phyllobacteriaceae</taxon>
        <taxon>Mesorhizobium</taxon>
    </lineage>
</organism>
<keyword evidence="7" id="KW-0274">FAD</keyword>
<dbReference type="GO" id="GO:0046872">
    <property type="term" value="F:metal ion binding"/>
    <property type="evidence" value="ECO:0007669"/>
    <property type="project" value="UniProtKB-KW"/>
</dbReference>
<reference evidence="11 12" key="1">
    <citation type="submission" date="2018-03" db="EMBL/GenBank/DDBJ databases">
        <title>Genome sequence of the symbiotic type strain Mesorhizobium helmanticense CSLC115NT isolated from Lotus corniculatus nodules.</title>
        <authorList>
            <person name="Sannazzaro A.I."/>
            <person name="Torres Tejerizo G.A."/>
            <person name="Dip D."/>
            <person name="Caballero M."/>
            <person name="Pistorio M."/>
            <person name="Estrella M.J."/>
        </authorList>
    </citation>
    <scope>NUCLEOTIDE SEQUENCE [LARGE SCALE GENOMIC DNA]</scope>
    <source>
        <strain evidence="11 12">CSLC115N</strain>
    </source>
</reference>
<keyword evidence="5 11" id="KW-0808">Transferase</keyword>
<dbReference type="EC" id="2.7.1.180" evidence="2"/>
<dbReference type="Proteomes" id="UP000240259">
    <property type="component" value="Unassembled WGS sequence"/>
</dbReference>
<dbReference type="SUPFAM" id="SSF143631">
    <property type="entry name" value="ApbE-like"/>
    <property type="match status" value="1"/>
</dbReference>
<evidence type="ECO:0000256" key="8">
    <source>
        <dbReference type="ARBA" id="ARBA00022842"/>
    </source>
</evidence>
<protein>
    <recommendedName>
        <fullName evidence="3">FAD:protein FMN transferase</fullName>
        <ecNumber evidence="2">2.7.1.180</ecNumber>
    </recommendedName>
    <alternativeName>
        <fullName evidence="9">Flavin transferase</fullName>
    </alternativeName>
</protein>
<proteinExistence type="predicted"/>
<keyword evidence="4" id="KW-0285">Flavoprotein</keyword>
<comment type="cofactor">
    <cofactor evidence="1">
        <name>Mg(2+)</name>
        <dbReference type="ChEBI" id="CHEBI:18420"/>
    </cofactor>
</comment>
<evidence type="ECO:0000256" key="3">
    <source>
        <dbReference type="ARBA" id="ARBA00016337"/>
    </source>
</evidence>
<sequence>MRATRILMGMPITVDVGGTSNGELIDVVFDYFEHIDRRFSTYRADSEITSINRGDVPVKDWSGEMMEVLALAEQTKNETDGYFDIRRPDGSLDPSGIVKGWAIRNAAGIIQRAGIGDFFIEAGGDIQSSGRNASGLDWSVGIRNPFNADEILKVVYPRGRGMATSGTYVRGQHIYNPHGIGSPIQDIVSLTVIGDDVLEADRFATAAFAMGRDGILFIEQTPGLEGYVVDANARAISTTGFGALCLP</sequence>
<evidence type="ECO:0000256" key="6">
    <source>
        <dbReference type="ARBA" id="ARBA00022723"/>
    </source>
</evidence>
<evidence type="ECO:0000256" key="2">
    <source>
        <dbReference type="ARBA" id="ARBA00011955"/>
    </source>
</evidence>
<dbReference type="RefSeq" id="WP_107652365.1">
    <property type="nucleotide sequence ID" value="NZ_PZJX01000053.1"/>
</dbReference>
<accession>A0A2T4IMZ2</accession>
<dbReference type="InterPro" id="IPR024932">
    <property type="entry name" value="ApbE"/>
</dbReference>
<evidence type="ECO:0000256" key="10">
    <source>
        <dbReference type="ARBA" id="ARBA00048540"/>
    </source>
</evidence>
<dbReference type="AlphaFoldDB" id="A0A2T4IMZ2"/>
<keyword evidence="6" id="KW-0479">Metal-binding</keyword>
<dbReference type="InterPro" id="IPR003374">
    <property type="entry name" value="ApbE-like_sf"/>
</dbReference>
<keyword evidence="12" id="KW-1185">Reference proteome</keyword>
<dbReference type="Pfam" id="PF02424">
    <property type="entry name" value="ApbE"/>
    <property type="match status" value="2"/>
</dbReference>
<evidence type="ECO:0000313" key="12">
    <source>
        <dbReference type="Proteomes" id="UP000240259"/>
    </source>
</evidence>
<name>A0A2T4IMZ2_9HYPH</name>
<dbReference type="GO" id="GO:0016740">
    <property type="term" value="F:transferase activity"/>
    <property type="evidence" value="ECO:0007669"/>
    <property type="project" value="UniProtKB-KW"/>
</dbReference>
<dbReference type="PANTHER" id="PTHR30040">
    <property type="entry name" value="THIAMINE BIOSYNTHESIS LIPOPROTEIN APBE"/>
    <property type="match status" value="1"/>
</dbReference>
<gene>
    <name evidence="11" type="ORF">C9427_28545</name>
</gene>
<dbReference type="PANTHER" id="PTHR30040:SF2">
    <property type="entry name" value="FAD:PROTEIN FMN TRANSFERASE"/>
    <property type="match status" value="1"/>
</dbReference>
<evidence type="ECO:0000256" key="5">
    <source>
        <dbReference type="ARBA" id="ARBA00022679"/>
    </source>
</evidence>
<evidence type="ECO:0000256" key="1">
    <source>
        <dbReference type="ARBA" id="ARBA00001946"/>
    </source>
</evidence>
<comment type="catalytic activity">
    <reaction evidence="10">
        <text>L-threonyl-[protein] + FAD = FMN-L-threonyl-[protein] + AMP + H(+)</text>
        <dbReference type="Rhea" id="RHEA:36847"/>
        <dbReference type="Rhea" id="RHEA-COMP:11060"/>
        <dbReference type="Rhea" id="RHEA-COMP:11061"/>
        <dbReference type="ChEBI" id="CHEBI:15378"/>
        <dbReference type="ChEBI" id="CHEBI:30013"/>
        <dbReference type="ChEBI" id="CHEBI:57692"/>
        <dbReference type="ChEBI" id="CHEBI:74257"/>
        <dbReference type="ChEBI" id="CHEBI:456215"/>
        <dbReference type="EC" id="2.7.1.180"/>
    </reaction>
</comment>
<evidence type="ECO:0000256" key="4">
    <source>
        <dbReference type="ARBA" id="ARBA00022630"/>
    </source>
</evidence>
<dbReference type="OrthoDB" id="9778595at2"/>
<dbReference type="EMBL" id="PZJX01000053">
    <property type="protein sequence ID" value="PTE06975.1"/>
    <property type="molecule type" value="Genomic_DNA"/>
</dbReference>
<evidence type="ECO:0000313" key="11">
    <source>
        <dbReference type="EMBL" id="PTE06975.1"/>
    </source>
</evidence>
<evidence type="ECO:0000256" key="7">
    <source>
        <dbReference type="ARBA" id="ARBA00022827"/>
    </source>
</evidence>
<keyword evidence="8" id="KW-0460">Magnesium</keyword>
<comment type="caution">
    <text evidence="11">The sequence shown here is derived from an EMBL/GenBank/DDBJ whole genome shotgun (WGS) entry which is preliminary data.</text>
</comment>
<dbReference type="Gene3D" id="3.10.520.10">
    <property type="entry name" value="ApbE-like domains"/>
    <property type="match status" value="2"/>
</dbReference>
<evidence type="ECO:0000256" key="9">
    <source>
        <dbReference type="ARBA" id="ARBA00031306"/>
    </source>
</evidence>